<dbReference type="InterPro" id="IPR016715">
    <property type="entry name" value="PAF_acetylhydro_eukaryote"/>
</dbReference>
<feature type="active site" description="Charge relay system" evidence="6">
    <location>
        <position position="272"/>
    </location>
</feature>
<dbReference type="RefSeq" id="XP_047735698.1">
    <property type="nucleotide sequence ID" value="XM_047879742.1"/>
</dbReference>
<dbReference type="GeneID" id="108677521"/>
<dbReference type="PANTHER" id="PTHR10272">
    <property type="entry name" value="PLATELET-ACTIVATING FACTOR ACETYLHYDROLASE"/>
    <property type="match status" value="1"/>
</dbReference>
<evidence type="ECO:0000256" key="4">
    <source>
        <dbReference type="ARBA" id="ARBA00023098"/>
    </source>
</evidence>
<proteinExistence type="predicted"/>
<evidence type="ECO:0000256" key="5">
    <source>
        <dbReference type="PIRNR" id="PIRNR018169"/>
    </source>
</evidence>
<dbReference type="OrthoDB" id="2363873at2759"/>
<dbReference type="OMA" id="GSVHHNF"/>
<name>A0A979FG54_HYAAZ</name>
<dbReference type="GO" id="GO:0016042">
    <property type="term" value="P:lipid catabolic process"/>
    <property type="evidence" value="ECO:0007669"/>
    <property type="project" value="UniProtKB-KW"/>
</dbReference>
<dbReference type="Proteomes" id="UP000694843">
    <property type="component" value="Unplaced"/>
</dbReference>
<accession>A0A979FG54</accession>
<evidence type="ECO:0000313" key="8">
    <source>
        <dbReference type="RefSeq" id="XP_047735698.1"/>
    </source>
</evidence>
<dbReference type="SUPFAM" id="SSF53474">
    <property type="entry name" value="alpha/beta-Hydrolases"/>
    <property type="match status" value="1"/>
</dbReference>
<dbReference type="PANTHER" id="PTHR10272:SF0">
    <property type="entry name" value="PLATELET-ACTIVATING FACTOR ACETYLHYDROLASE"/>
    <property type="match status" value="1"/>
</dbReference>
<gene>
    <name evidence="8" type="primary">LOC108677521</name>
</gene>
<dbReference type="EC" id="3.1.1.47" evidence="1 5"/>
<comment type="catalytic activity">
    <reaction evidence="5">
        <text>a 1-O-alkyl-2-acetyl-sn-glycero-3-phosphocholine + H2O = a 1-O-alkyl-sn-glycero-3-phosphocholine + acetate + H(+)</text>
        <dbReference type="Rhea" id="RHEA:17777"/>
        <dbReference type="ChEBI" id="CHEBI:15377"/>
        <dbReference type="ChEBI" id="CHEBI:15378"/>
        <dbReference type="ChEBI" id="CHEBI:30089"/>
        <dbReference type="ChEBI" id="CHEBI:30909"/>
        <dbReference type="ChEBI" id="CHEBI:36707"/>
        <dbReference type="EC" id="3.1.1.47"/>
    </reaction>
</comment>
<protein>
    <recommendedName>
        <fullName evidence="1 5">1-alkyl-2-acetylglycerophosphocholine esterase</fullName>
        <ecNumber evidence="1 5">3.1.1.47</ecNumber>
    </recommendedName>
</protein>
<feature type="active site" description="Charge relay system" evidence="6">
    <location>
        <position position="327"/>
    </location>
</feature>
<evidence type="ECO:0000256" key="2">
    <source>
        <dbReference type="ARBA" id="ARBA00022801"/>
    </source>
</evidence>
<dbReference type="InterPro" id="IPR029058">
    <property type="entry name" value="AB_hydrolase_fold"/>
</dbReference>
<evidence type="ECO:0000256" key="6">
    <source>
        <dbReference type="PIRSR" id="PIRSR018169-1"/>
    </source>
</evidence>
<keyword evidence="2 5" id="KW-0378">Hydrolase</keyword>
<keyword evidence="7" id="KW-1185">Reference proteome</keyword>
<dbReference type="Gene3D" id="3.40.50.1820">
    <property type="entry name" value="alpha/beta hydrolase"/>
    <property type="match status" value="1"/>
</dbReference>
<reference evidence="8" key="1">
    <citation type="submission" date="2025-08" db="UniProtKB">
        <authorList>
            <consortium name="RefSeq"/>
        </authorList>
    </citation>
    <scope>IDENTIFICATION</scope>
    <source>
        <tissue evidence="8">Whole organism</tissue>
    </source>
</reference>
<dbReference type="Pfam" id="PF03403">
    <property type="entry name" value="PAF-AH_p_II"/>
    <property type="match status" value="1"/>
</dbReference>
<evidence type="ECO:0000256" key="1">
    <source>
        <dbReference type="ARBA" id="ARBA00013201"/>
    </source>
</evidence>
<evidence type="ECO:0000256" key="3">
    <source>
        <dbReference type="ARBA" id="ARBA00022963"/>
    </source>
</evidence>
<dbReference type="GO" id="GO:0003847">
    <property type="term" value="F:1-alkyl-2-acetylglycerophosphocholine esterase activity"/>
    <property type="evidence" value="ECO:0007669"/>
    <property type="project" value="UniProtKB-UniRule"/>
</dbReference>
<evidence type="ECO:0000313" key="7">
    <source>
        <dbReference type="Proteomes" id="UP000694843"/>
    </source>
</evidence>
<dbReference type="PIRSF" id="PIRSF018169">
    <property type="entry name" value="PAF_acetylhydrolase"/>
    <property type="match status" value="1"/>
</dbReference>
<keyword evidence="3 5" id="KW-0442">Lipid degradation</keyword>
<keyword evidence="4 5" id="KW-0443">Lipid metabolism</keyword>
<feature type="active site" description="Nucleophile" evidence="6">
    <location>
        <position position="249"/>
    </location>
</feature>
<dbReference type="AlphaFoldDB" id="A0A979FG54"/>
<sequence>MLDALALRLYGHSIFGIIQLFIMTFLKTLKPSGPLVVGCTDIMIGRTKEGSLLRLFYPTDAKELPQDESQWTRWYLGDSYSRGLGKFVAPWFLQGTFAWLLNWQTRYSLVPSAWCSNLLSGDKKLPVVVFSHGLGANRSMYSSVCCQLASHGFVVAALEHRDGSACSSFTLNEEGEKEWLEFELHKPGDKQIVLRSKQIGIRVKECQSTLTIMERLNSGGVENELKNAFDIRQLIGRLDLSRPIIAGHSFGGCAAINTQLQDKRFKLCVALDPWLFPMKDSVELCSKMEKHVLCVSTDTFQTPENLEAMSHLPSQLTSFVTIKGTVHQNQADTPFLLGTAGRLIGGTNSKLDHSLAMEINNALMMAFIHSHHGLPKGLSDEYGERWDAFVAEHQSKLVYGLYGTARKMIGWNKTGL</sequence>
<organism evidence="7 8">
    <name type="scientific">Hyalella azteca</name>
    <name type="common">Amphipod</name>
    <dbReference type="NCBI Taxonomy" id="294128"/>
    <lineage>
        <taxon>Eukaryota</taxon>
        <taxon>Metazoa</taxon>
        <taxon>Ecdysozoa</taxon>
        <taxon>Arthropoda</taxon>
        <taxon>Crustacea</taxon>
        <taxon>Multicrustacea</taxon>
        <taxon>Malacostraca</taxon>
        <taxon>Eumalacostraca</taxon>
        <taxon>Peracarida</taxon>
        <taxon>Amphipoda</taxon>
        <taxon>Senticaudata</taxon>
        <taxon>Talitrida</taxon>
        <taxon>Talitroidea</taxon>
        <taxon>Hyalellidae</taxon>
        <taxon>Hyalella</taxon>
    </lineage>
</organism>